<reference evidence="1 2" key="1">
    <citation type="submission" date="2021-04" db="EMBL/GenBank/DDBJ databases">
        <title>Paenibacillus sp. DLE-14 whole genome sequence.</title>
        <authorList>
            <person name="Ham Y.J."/>
        </authorList>
    </citation>
    <scope>NUCLEOTIDE SEQUENCE [LARGE SCALE GENOMIC DNA]</scope>
    <source>
        <strain evidence="1 2">DLE-14</strain>
    </source>
</reference>
<evidence type="ECO:0008006" key="3">
    <source>
        <dbReference type="Google" id="ProtNLM"/>
    </source>
</evidence>
<gene>
    <name evidence="1" type="ORF">I8J30_25415</name>
</gene>
<keyword evidence="2" id="KW-1185">Reference proteome</keyword>
<proteinExistence type="predicted"/>
<sequence>MSSPNQSVQQELKPIYQCDAKVHHTLRSVHDHLHQLCANHVNRLVKIETMDGDVFEGHIVHCDKSILYICLSNEGVHRGFFPGPGVPPQTYNNVILPLVLFNLLAISLL</sequence>
<dbReference type="EMBL" id="JAGKSP010000014">
    <property type="protein sequence ID" value="MBP3966048.1"/>
    <property type="molecule type" value="Genomic_DNA"/>
</dbReference>
<dbReference type="RefSeq" id="WP_210662908.1">
    <property type="nucleotide sequence ID" value="NZ_JAGKSP010000014.1"/>
</dbReference>
<organism evidence="1 2">
    <name type="scientific">Paenibacillus lignilyticus</name>
    <dbReference type="NCBI Taxonomy" id="1172615"/>
    <lineage>
        <taxon>Bacteria</taxon>
        <taxon>Bacillati</taxon>
        <taxon>Bacillota</taxon>
        <taxon>Bacilli</taxon>
        <taxon>Bacillales</taxon>
        <taxon>Paenibacillaceae</taxon>
        <taxon>Paenibacillus</taxon>
    </lineage>
</organism>
<comment type="caution">
    <text evidence="1">The sequence shown here is derived from an EMBL/GenBank/DDBJ whole genome shotgun (WGS) entry which is preliminary data.</text>
</comment>
<dbReference type="Proteomes" id="UP000673394">
    <property type="component" value="Unassembled WGS sequence"/>
</dbReference>
<name>A0ABS5CJJ8_9BACL</name>
<accession>A0ABS5CJJ8</accession>
<evidence type="ECO:0000313" key="1">
    <source>
        <dbReference type="EMBL" id="MBP3966048.1"/>
    </source>
</evidence>
<protein>
    <recommendedName>
        <fullName evidence="3">Acetyl-CoA acetyltransferase</fullName>
    </recommendedName>
</protein>
<evidence type="ECO:0000313" key="2">
    <source>
        <dbReference type="Proteomes" id="UP000673394"/>
    </source>
</evidence>